<keyword evidence="3" id="KW-0472">Membrane</keyword>
<sequence>MIEQLKELRLITILLILGGLVHPLLNYQLSGQDNAELLMGKAKEYSQIYDFDNAIETLERASSLYLKKQDSLNYFFARIKVASQLAKKRSFEEAYSVISGIINRNENSQILLEAYITKAEILRLSRKWPEVLETLNSTSRFMDGNSYKGVLGIARSKVIQGKTEAATGKFTEALTSLTESLAIYDSLNLKPELAQVYYELGRVNSMNSDPNNALIHLNKADLINTAVASSKKSFFIAKVYSQLGMAYSQLGMYPNALQELFKATDIARELNPESEELIIALTRISGVYNDMEQPKEGISSMKEAANLAELIYGQNSLETIATYRALGRAYLVDGVYNGAYEIARKNALASYNKALELLKTHFPEEQKNLATLTYDIGTVELYFGNADEGLRLMANGLEIAMKIPFGFKPKATKLANDLAVAFLSKPEGPQPDSAMKYFQKALVASTKNFKSELLEINPQIDDVVTTYEFYRAIIGKSYSMDIKYEIEPKTELLTYAFDATLIADSIANKLRELPLGYTNKTILNSGIAESQHYAIRIAHKLFEITADYKYAEFAYTFFEKSKANQAFFDLNPPDIPKSYIDQEEAIGKELSLLETLVYTKESKIENLDNRKLKDLKERILQLNKQLLGLRQKIKRDFPNYYSLKYNNNYLNIDETREKLLGDKELLLNYNIFGRSMYSFRIDKSGFDFIKHLDGSDSTLFKYIDQFTRQLKRPGSTPQNISEMKSSSSKLSELLFTDSLDFSRYNKVTIIADGILHKIPFEVLLTKGVDAELEDHDLPFLIKTHDVRYATSATSLKQLNSSKKHSGQKVLAFAPLFNIKSTNNPSNFDSTRATMGNLAYTQGEVTAIKDHFDTKLLLDLEATERAFRKNASDYAVVHLATHGIIDEENSLYSRLLFSPFDQDSISDGYLNMREILGLDVPANMVVLSACNSGSGKILSGEGALSIANGFFYAGAKSVIMTHWTANDNSTANIMGAFYSYLAKGQTKSQAMRNAKLAYLRENDGLLAHPYYWAHFTVNGDDSPIVKAGIAWYYWIIILLISIGVIGLMIRRKKTALSLTE</sequence>
<dbReference type="OrthoDB" id="1489296at2"/>
<dbReference type="PANTHER" id="PTHR10098">
    <property type="entry name" value="RAPSYN-RELATED"/>
    <property type="match status" value="1"/>
</dbReference>
<gene>
    <name evidence="5" type="ORF">BFP71_04410</name>
</gene>
<dbReference type="Pfam" id="PF13181">
    <property type="entry name" value="TPR_8"/>
    <property type="match status" value="1"/>
</dbReference>
<evidence type="ECO:0000259" key="4">
    <source>
        <dbReference type="Pfam" id="PF12770"/>
    </source>
</evidence>
<keyword evidence="3" id="KW-0812">Transmembrane</keyword>
<organism evidence="5 6">
    <name type="scientific">Roseivirga misakiensis</name>
    <dbReference type="NCBI Taxonomy" id="1563681"/>
    <lineage>
        <taxon>Bacteria</taxon>
        <taxon>Pseudomonadati</taxon>
        <taxon>Bacteroidota</taxon>
        <taxon>Cytophagia</taxon>
        <taxon>Cytophagales</taxon>
        <taxon>Roseivirgaceae</taxon>
        <taxon>Roseivirga</taxon>
    </lineage>
</organism>
<evidence type="ECO:0000256" key="2">
    <source>
        <dbReference type="SAM" id="Coils"/>
    </source>
</evidence>
<evidence type="ECO:0000256" key="3">
    <source>
        <dbReference type="SAM" id="Phobius"/>
    </source>
</evidence>
<dbReference type="AlphaFoldDB" id="A0A1E5T6B1"/>
<evidence type="ECO:0000256" key="1">
    <source>
        <dbReference type="PROSITE-ProRule" id="PRU00339"/>
    </source>
</evidence>
<keyword evidence="6" id="KW-1185">Reference proteome</keyword>
<feature type="transmembrane region" description="Helical" evidence="3">
    <location>
        <begin position="1030"/>
        <end position="1048"/>
    </location>
</feature>
<comment type="caution">
    <text evidence="5">The sequence shown here is derived from an EMBL/GenBank/DDBJ whole genome shotgun (WGS) entry which is preliminary data.</text>
</comment>
<dbReference type="SMART" id="SM00028">
    <property type="entry name" value="TPR"/>
    <property type="match status" value="5"/>
</dbReference>
<feature type="coiled-coil region" evidence="2">
    <location>
        <begin position="605"/>
        <end position="632"/>
    </location>
</feature>
<dbReference type="STRING" id="1563681.BFP71_04410"/>
<dbReference type="Pfam" id="PF12770">
    <property type="entry name" value="CHAT"/>
    <property type="match status" value="1"/>
</dbReference>
<dbReference type="InterPro" id="IPR019734">
    <property type="entry name" value="TPR_rpt"/>
</dbReference>
<dbReference type="Proteomes" id="UP000095552">
    <property type="component" value="Unassembled WGS sequence"/>
</dbReference>
<keyword evidence="3" id="KW-1133">Transmembrane helix</keyword>
<name>A0A1E5T6B1_9BACT</name>
<proteinExistence type="predicted"/>
<feature type="repeat" description="TPR" evidence="1">
    <location>
        <begin position="237"/>
        <end position="270"/>
    </location>
</feature>
<keyword evidence="2" id="KW-0175">Coiled coil</keyword>
<evidence type="ECO:0000313" key="6">
    <source>
        <dbReference type="Proteomes" id="UP000095552"/>
    </source>
</evidence>
<accession>A0A1E5T6B1</accession>
<dbReference type="EMBL" id="MDGQ01000003">
    <property type="protein sequence ID" value="OEK06903.1"/>
    <property type="molecule type" value="Genomic_DNA"/>
</dbReference>
<dbReference type="RefSeq" id="WP_069834215.1">
    <property type="nucleotide sequence ID" value="NZ_MDGQ01000003.1"/>
</dbReference>
<dbReference type="Gene3D" id="1.25.40.10">
    <property type="entry name" value="Tetratricopeptide repeat domain"/>
    <property type="match status" value="2"/>
</dbReference>
<feature type="domain" description="CHAT" evidence="4">
    <location>
        <begin position="728"/>
        <end position="1019"/>
    </location>
</feature>
<dbReference type="PROSITE" id="PS50005">
    <property type="entry name" value="TPR"/>
    <property type="match status" value="1"/>
</dbReference>
<evidence type="ECO:0000313" key="5">
    <source>
        <dbReference type="EMBL" id="OEK06903.1"/>
    </source>
</evidence>
<dbReference type="InterPro" id="IPR011990">
    <property type="entry name" value="TPR-like_helical_dom_sf"/>
</dbReference>
<dbReference type="InterPro" id="IPR024983">
    <property type="entry name" value="CHAT_dom"/>
</dbReference>
<reference evidence="5 6" key="1">
    <citation type="submission" date="2016-08" db="EMBL/GenBank/DDBJ databases">
        <title>Draft genome of Fabibacter sp. strain SK-8.</title>
        <authorList>
            <person name="Wong S.-K."/>
            <person name="Hamasaki K."/>
            <person name="Yoshizawa S."/>
        </authorList>
    </citation>
    <scope>NUCLEOTIDE SEQUENCE [LARGE SCALE GENOMIC DNA]</scope>
    <source>
        <strain evidence="5 6">SK-8</strain>
    </source>
</reference>
<dbReference type="SUPFAM" id="SSF48452">
    <property type="entry name" value="TPR-like"/>
    <property type="match status" value="2"/>
</dbReference>
<protein>
    <recommendedName>
        <fullName evidence="4">CHAT domain-containing protein</fullName>
    </recommendedName>
</protein>
<keyword evidence="1" id="KW-0802">TPR repeat</keyword>